<evidence type="ECO:0000256" key="8">
    <source>
        <dbReference type="ARBA" id="ARBA00023136"/>
    </source>
</evidence>
<keyword evidence="3 11" id="KW-0812">Transmembrane</keyword>
<feature type="non-terminal residue" evidence="13">
    <location>
        <position position="121"/>
    </location>
</feature>
<sequence length="121" mass="14190">TSFSTAPYAILRTSVMMIGELDFNSVFHDDVVHYWITYVFFYIFLIVMTIVLMNLLIGLAIDDIKAIQDHATLERIHIQMKIVLDIEGHLSTFLEKPLCDSVYYKLFDSWEDMKNFISKEK</sequence>
<evidence type="ECO:0000256" key="6">
    <source>
        <dbReference type="ARBA" id="ARBA00023043"/>
    </source>
</evidence>
<dbReference type="Pfam" id="PF00520">
    <property type="entry name" value="Ion_trans"/>
    <property type="match status" value="1"/>
</dbReference>
<keyword evidence="6" id="KW-0040">ANK repeat</keyword>
<dbReference type="PANTHER" id="PTHR47143:SF1">
    <property type="entry name" value="ION_TRANS DOMAIN-CONTAINING PROTEIN"/>
    <property type="match status" value="1"/>
</dbReference>
<dbReference type="InterPro" id="IPR005821">
    <property type="entry name" value="Ion_trans_dom"/>
</dbReference>
<dbReference type="Gene3D" id="1.10.287.70">
    <property type="match status" value="1"/>
</dbReference>
<evidence type="ECO:0000256" key="10">
    <source>
        <dbReference type="ARBA" id="ARBA00023303"/>
    </source>
</evidence>
<proteinExistence type="predicted"/>
<evidence type="ECO:0000313" key="14">
    <source>
        <dbReference type="Proteomes" id="UP001164746"/>
    </source>
</evidence>
<evidence type="ECO:0000256" key="9">
    <source>
        <dbReference type="ARBA" id="ARBA00023180"/>
    </source>
</evidence>
<evidence type="ECO:0000256" key="11">
    <source>
        <dbReference type="SAM" id="Phobius"/>
    </source>
</evidence>
<keyword evidence="10" id="KW-0407">Ion channel</keyword>
<feature type="non-terminal residue" evidence="13">
    <location>
        <position position="1"/>
    </location>
</feature>
<gene>
    <name evidence="13" type="ORF">MAR_018478</name>
</gene>
<name>A0ABY7EF74_MYAAR</name>
<evidence type="ECO:0000256" key="5">
    <source>
        <dbReference type="ARBA" id="ARBA00022989"/>
    </source>
</evidence>
<keyword evidence="8 11" id="KW-0472">Membrane</keyword>
<dbReference type="PANTHER" id="PTHR47143">
    <property type="entry name" value="TRANSIENT RECEPTOR POTENTIAL CATION CHANNEL PROTEIN PAINLESS"/>
    <property type="match status" value="1"/>
</dbReference>
<protein>
    <submittedName>
        <fullName evidence="13">TRPA1-like protein</fullName>
    </submittedName>
</protein>
<evidence type="ECO:0000256" key="2">
    <source>
        <dbReference type="ARBA" id="ARBA00022448"/>
    </source>
</evidence>
<accession>A0ABY7EF74</accession>
<feature type="transmembrane region" description="Helical" evidence="11">
    <location>
        <begin position="35"/>
        <end position="61"/>
    </location>
</feature>
<evidence type="ECO:0000256" key="3">
    <source>
        <dbReference type="ARBA" id="ARBA00022692"/>
    </source>
</evidence>
<keyword evidence="7" id="KW-0406">Ion transport</keyword>
<dbReference type="Proteomes" id="UP001164746">
    <property type="component" value="Chromosome 6"/>
</dbReference>
<comment type="subcellular location">
    <subcellularLocation>
        <location evidence="1">Membrane</location>
        <topology evidence="1">Multi-pass membrane protein</topology>
    </subcellularLocation>
</comment>
<organism evidence="13 14">
    <name type="scientific">Mya arenaria</name>
    <name type="common">Soft-shell clam</name>
    <dbReference type="NCBI Taxonomy" id="6604"/>
    <lineage>
        <taxon>Eukaryota</taxon>
        <taxon>Metazoa</taxon>
        <taxon>Spiralia</taxon>
        <taxon>Lophotrochozoa</taxon>
        <taxon>Mollusca</taxon>
        <taxon>Bivalvia</taxon>
        <taxon>Autobranchia</taxon>
        <taxon>Heteroconchia</taxon>
        <taxon>Euheterodonta</taxon>
        <taxon>Imparidentia</taxon>
        <taxon>Neoheterodontei</taxon>
        <taxon>Myida</taxon>
        <taxon>Myoidea</taxon>
        <taxon>Myidae</taxon>
        <taxon>Mya</taxon>
    </lineage>
</organism>
<dbReference type="EMBL" id="CP111017">
    <property type="protein sequence ID" value="WAR08520.1"/>
    <property type="molecule type" value="Genomic_DNA"/>
</dbReference>
<evidence type="ECO:0000256" key="7">
    <source>
        <dbReference type="ARBA" id="ARBA00023065"/>
    </source>
</evidence>
<evidence type="ECO:0000259" key="12">
    <source>
        <dbReference type="Pfam" id="PF00520"/>
    </source>
</evidence>
<keyword evidence="5 11" id="KW-1133">Transmembrane helix</keyword>
<reference evidence="13" key="1">
    <citation type="submission" date="2022-11" db="EMBL/GenBank/DDBJ databases">
        <title>Centuries of genome instability and evolution in soft-shell clam transmissible cancer (bioRxiv).</title>
        <authorList>
            <person name="Hart S.F.M."/>
            <person name="Yonemitsu M.A."/>
            <person name="Giersch R.M."/>
            <person name="Beal B.F."/>
            <person name="Arriagada G."/>
            <person name="Davis B.W."/>
            <person name="Ostrander E.A."/>
            <person name="Goff S.P."/>
            <person name="Metzger M.J."/>
        </authorList>
    </citation>
    <scope>NUCLEOTIDE SEQUENCE</scope>
    <source>
        <strain evidence="13">MELC-2E11</strain>
        <tissue evidence="13">Siphon/mantle</tissue>
    </source>
</reference>
<keyword evidence="2" id="KW-0813">Transport</keyword>
<keyword evidence="9" id="KW-0325">Glycoprotein</keyword>
<keyword evidence="14" id="KW-1185">Reference proteome</keyword>
<evidence type="ECO:0000256" key="4">
    <source>
        <dbReference type="ARBA" id="ARBA00022737"/>
    </source>
</evidence>
<keyword evidence="4" id="KW-0677">Repeat</keyword>
<dbReference type="InterPro" id="IPR052076">
    <property type="entry name" value="TRP_cation_channel"/>
</dbReference>
<feature type="domain" description="Ion transport" evidence="12">
    <location>
        <begin position="1"/>
        <end position="71"/>
    </location>
</feature>
<evidence type="ECO:0000256" key="1">
    <source>
        <dbReference type="ARBA" id="ARBA00004141"/>
    </source>
</evidence>
<evidence type="ECO:0000313" key="13">
    <source>
        <dbReference type="EMBL" id="WAR08520.1"/>
    </source>
</evidence>